<dbReference type="EMBL" id="AMGV01000011">
    <property type="protein sequence ID" value="KEF54217.1"/>
    <property type="molecule type" value="Genomic_DNA"/>
</dbReference>
<gene>
    <name evidence="1" type="ORF">A1O9_10013</name>
</gene>
<organism evidence="1 2">
    <name type="scientific">Exophiala aquamarina CBS 119918</name>
    <dbReference type="NCBI Taxonomy" id="1182545"/>
    <lineage>
        <taxon>Eukaryota</taxon>
        <taxon>Fungi</taxon>
        <taxon>Dikarya</taxon>
        <taxon>Ascomycota</taxon>
        <taxon>Pezizomycotina</taxon>
        <taxon>Eurotiomycetes</taxon>
        <taxon>Chaetothyriomycetidae</taxon>
        <taxon>Chaetothyriales</taxon>
        <taxon>Herpotrichiellaceae</taxon>
        <taxon>Exophiala</taxon>
    </lineage>
</organism>
<keyword evidence="2" id="KW-1185">Reference proteome</keyword>
<dbReference type="AlphaFoldDB" id="A0A072P3D5"/>
<protein>
    <recommendedName>
        <fullName evidence="3">NADP-dependent oxidoreductase domain-containing protein</fullName>
    </recommendedName>
</protein>
<evidence type="ECO:0008006" key="3">
    <source>
        <dbReference type="Google" id="ProtNLM"/>
    </source>
</evidence>
<evidence type="ECO:0000313" key="2">
    <source>
        <dbReference type="Proteomes" id="UP000027920"/>
    </source>
</evidence>
<dbReference type="Proteomes" id="UP000027920">
    <property type="component" value="Unassembled WGS sequence"/>
</dbReference>
<comment type="caution">
    <text evidence="1">The sequence shown here is derived from an EMBL/GenBank/DDBJ whole genome shotgun (WGS) entry which is preliminary data.</text>
</comment>
<reference evidence="1 2" key="1">
    <citation type="submission" date="2013-03" db="EMBL/GenBank/DDBJ databases">
        <title>The Genome Sequence of Exophiala aquamarina CBS 119918.</title>
        <authorList>
            <consortium name="The Broad Institute Genomics Platform"/>
            <person name="Cuomo C."/>
            <person name="de Hoog S."/>
            <person name="Gorbushina A."/>
            <person name="Walker B."/>
            <person name="Young S.K."/>
            <person name="Zeng Q."/>
            <person name="Gargeya S."/>
            <person name="Fitzgerald M."/>
            <person name="Haas B."/>
            <person name="Abouelleil A."/>
            <person name="Allen A.W."/>
            <person name="Alvarado L."/>
            <person name="Arachchi H.M."/>
            <person name="Berlin A.M."/>
            <person name="Chapman S.B."/>
            <person name="Gainer-Dewar J."/>
            <person name="Goldberg J."/>
            <person name="Griggs A."/>
            <person name="Gujja S."/>
            <person name="Hansen M."/>
            <person name="Howarth C."/>
            <person name="Imamovic A."/>
            <person name="Ireland A."/>
            <person name="Larimer J."/>
            <person name="McCowan C."/>
            <person name="Murphy C."/>
            <person name="Pearson M."/>
            <person name="Poon T.W."/>
            <person name="Priest M."/>
            <person name="Roberts A."/>
            <person name="Saif S."/>
            <person name="Shea T."/>
            <person name="Sisk P."/>
            <person name="Sykes S."/>
            <person name="Wortman J."/>
            <person name="Nusbaum C."/>
            <person name="Birren B."/>
        </authorList>
    </citation>
    <scope>NUCLEOTIDE SEQUENCE [LARGE SCALE GENOMIC DNA]</scope>
    <source>
        <strain evidence="1 2">CBS 119918</strain>
    </source>
</reference>
<dbReference type="OrthoDB" id="48988at2759"/>
<accession>A0A072P3D5</accession>
<dbReference type="VEuPathDB" id="FungiDB:A1O9_10013"/>
<dbReference type="GeneID" id="25284920"/>
<evidence type="ECO:0000313" key="1">
    <source>
        <dbReference type="EMBL" id="KEF54217.1"/>
    </source>
</evidence>
<name>A0A072P3D5_9EURO</name>
<proteinExistence type="predicted"/>
<dbReference type="SUPFAM" id="SSF51430">
    <property type="entry name" value="NAD(P)-linked oxidoreductase"/>
    <property type="match status" value="1"/>
</dbReference>
<sequence>MKPNIEAATDRALELAAKHGISGNAAALRWTIYHSKPGDEFHDAVIIAASSSDQLDLEPRFD</sequence>
<dbReference type="RefSeq" id="XP_013256807.1">
    <property type="nucleotide sequence ID" value="XM_013401353.1"/>
</dbReference>
<dbReference type="STRING" id="1182545.A0A072P3D5"/>
<dbReference type="InterPro" id="IPR036812">
    <property type="entry name" value="NAD(P)_OxRdtase_dom_sf"/>
</dbReference>
<dbReference type="HOGENOM" id="CLU_2904192_0_0_1"/>